<dbReference type="RefSeq" id="WP_183010767.1">
    <property type="nucleotide sequence ID" value="NZ_JABEQP010000037.1"/>
</dbReference>
<dbReference type="PROSITE" id="PS51462">
    <property type="entry name" value="NUDIX"/>
    <property type="match status" value="1"/>
</dbReference>
<name>A0A7W4K3U2_9PROT</name>
<dbReference type="PANTHER" id="PTHR43736">
    <property type="entry name" value="ADP-RIBOSE PYROPHOSPHATASE"/>
    <property type="match status" value="1"/>
</dbReference>
<dbReference type="GO" id="GO:0016787">
    <property type="term" value="F:hydrolase activity"/>
    <property type="evidence" value="ECO:0007669"/>
    <property type="project" value="UniProtKB-KW"/>
</dbReference>
<dbReference type="InterPro" id="IPR000086">
    <property type="entry name" value="NUDIX_hydrolase_dom"/>
</dbReference>
<dbReference type="InterPro" id="IPR020476">
    <property type="entry name" value="Nudix_hydrolase"/>
</dbReference>
<dbReference type="PANTHER" id="PTHR43736:SF1">
    <property type="entry name" value="DIHYDRONEOPTERIN TRIPHOSPHATE DIPHOSPHATASE"/>
    <property type="match status" value="1"/>
</dbReference>
<dbReference type="Proteomes" id="UP000530320">
    <property type="component" value="Unassembled WGS sequence"/>
</dbReference>
<evidence type="ECO:0000313" key="5">
    <source>
        <dbReference type="EMBL" id="MBB2199872.1"/>
    </source>
</evidence>
<dbReference type="SUPFAM" id="SSF55811">
    <property type="entry name" value="Nudix"/>
    <property type="match status" value="1"/>
</dbReference>
<dbReference type="EMBL" id="JABEQP010000037">
    <property type="protein sequence ID" value="MBB2199872.1"/>
    <property type="molecule type" value="Genomic_DNA"/>
</dbReference>
<dbReference type="Pfam" id="PF00293">
    <property type="entry name" value="NUDIX"/>
    <property type="match status" value="1"/>
</dbReference>
<reference evidence="5 6" key="1">
    <citation type="submission" date="2020-04" db="EMBL/GenBank/DDBJ databases">
        <title>Description of novel Gluconacetobacter.</title>
        <authorList>
            <person name="Sombolestani A."/>
        </authorList>
    </citation>
    <scope>NUCLEOTIDE SEQUENCE [LARGE SCALE GENOMIC DNA]</scope>
    <source>
        <strain evidence="5 6">LMG 22058</strain>
    </source>
</reference>
<proteinExistence type="inferred from homology"/>
<dbReference type="InterPro" id="IPR015797">
    <property type="entry name" value="NUDIX_hydrolase-like_dom_sf"/>
</dbReference>
<evidence type="ECO:0000256" key="1">
    <source>
        <dbReference type="ARBA" id="ARBA00001946"/>
    </source>
</evidence>
<evidence type="ECO:0000313" key="6">
    <source>
        <dbReference type="Proteomes" id="UP000530320"/>
    </source>
</evidence>
<comment type="cofactor">
    <cofactor evidence="1">
        <name>Mg(2+)</name>
        <dbReference type="ChEBI" id="CHEBI:18420"/>
    </cofactor>
</comment>
<sequence length="154" mass="17006">MTASLIILHPLELKLLCVLHPKFACWMFPGGHIEPAESPDQAALREVAEEVGLVVRLCDMSALPVWDDGSNRRLPQPLAIIQEVVHNSDVNVKFIDFVFVGIAEGNHCTLNAEVKKAAWCDISEIAELNTAYPIYALAVKVFDDIAVIRSRMGI</sequence>
<evidence type="ECO:0000256" key="3">
    <source>
        <dbReference type="RuleBase" id="RU003476"/>
    </source>
</evidence>
<feature type="domain" description="Nudix hydrolase" evidence="4">
    <location>
        <begin position="1"/>
        <end position="143"/>
    </location>
</feature>
<dbReference type="PRINTS" id="PR00502">
    <property type="entry name" value="NUDIXFAMILY"/>
</dbReference>
<comment type="caution">
    <text evidence="5">The sequence shown here is derived from an EMBL/GenBank/DDBJ whole genome shotgun (WGS) entry which is preliminary data.</text>
</comment>
<organism evidence="5 6">
    <name type="scientific">Gluconacetobacter dulcium</name>
    <dbReference type="NCBI Taxonomy" id="2729096"/>
    <lineage>
        <taxon>Bacteria</taxon>
        <taxon>Pseudomonadati</taxon>
        <taxon>Pseudomonadota</taxon>
        <taxon>Alphaproteobacteria</taxon>
        <taxon>Acetobacterales</taxon>
        <taxon>Acetobacteraceae</taxon>
        <taxon>Gluconacetobacter</taxon>
    </lineage>
</organism>
<protein>
    <submittedName>
        <fullName evidence="5">NUDIX domain-containing protein</fullName>
    </submittedName>
</protein>
<accession>A0A7W4K3U2</accession>
<dbReference type="AlphaFoldDB" id="A0A7W4K3U2"/>
<dbReference type="InterPro" id="IPR020084">
    <property type="entry name" value="NUDIX_hydrolase_CS"/>
</dbReference>
<dbReference type="PROSITE" id="PS00893">
    <property type="entry name" value="NUDIX_BOX"/>
    <property type="match status" value="1"/>
</dbReference>
<evidence type="ECO:0000259" key="4">
    <source>
        <dbReference type="PROSITE" id="PS51462"/>
    </source>
</evidence>
<keyword evidence="2 3" id="KW-0378">Hydrolase</keyword>
<dbReference type="Gene3D" id="3.90.79.10">
    <property type="entry name" value="Nucleoside Triphosphate Pyrophosphohydrolase"/>
    <property type="match status" value="1"/>
</dbReference>
<evidence type="ECO:0000256" key="2">
    <source>
        <dbReference type="ARBA" id="ARBA00022801"/>
    </source>
</evidence>
<gene>
    <name evidence="5" type="ORF">HLH44_21015</name>
</gene>
<comment type="similarity">
    <text evidence="3">Belongs to the Nudix hydrolase family.</text>
</comment>